<dbReference type="HOGENOM" id="CLU_1848920_0_0_1"/>
<keyword evidence="2" id="KW-1185">Reference proteome</keyword>
<dbReference type="AlphaFoldDB" id="M4B8Y3"/>
<dbReference type="VEuPathDB" id="FungiDB:HpaG802742"/>
<dbReference type="EMBL" id="JH597989">
    <property type="status" value="NOT_ANNOTATED_CDS"/>
    <property type="molecule type" value="Genomic_DNA"/>
</dbReference>
<reference evidence="2" key="1">
    <citation type="journal article" date="2010" name="Science">
        <title>Signatures of adaptation to obligate biotrophy in the Hyaloperonospora arabidopsidis genome.</title>
        <authorList>
            <person name="Baxter L."/>
            <person name="Tripathy S."/>
            <person name="Ishaque N."/>
            <person name="Boot N."/>
            <person name="Cabral A."/>
            <person name="Kemen E."/>
            <person name="Thines M."/>
            <person name="Ah-Fong A."/>
            <person name="Anderson R."/>
            <person name="Badejoko W."/>
            <person name="Bittner-Eddy P."/>
            <person name="Boore J.L."/>
            <person name="Chibucos M.C."/>
            <person name="Coates M."/>
            <person name="Dehal P."/>
            <person name="Delehaunty K."/>
            <person name="Dong S."/>
            <person name="Downton P."/>
            <person name="Dumas B."/>
            <person name="Fabro G."/>
            <person name="Fronick C."/>
            <person name="Fuerstenberg S.I."/>
            <person name="Fulton L."/>
            <person name="Gaulin E."/>
            <person name="Govers F."/>
            <person name="Hughes L."/>
            <person name="Humphray S."/>
            <person name="Jiang R.H."/>
            <person name="Judelson H."/>
            <person name="Kamoun S."/>
            <person name="Kyung K."/>
            <person name="Meijer H."/>
            <person name="Minx P."/>
            <person name="Morris P."/>
            <person name="Nelson J."/>
            <person name="Phuntumart V."/>
            <person name="Qutob D."/>
            <person name="Rehmany A."/>
            <person name="Rougon-Cardoso A."/>
            <person name="Ryden P."/>
            <person name="Torto-Alalibo T."/>
            <person name="Studholme D."/>
            <person name="Wang Y."/>
            <person name="Win J."/>
            <person name="Wood J."/>
            <person name="Clifton S.W."/>
            <person name="Rogers J."/>
            <person name="Van den Ackerveken G."/>
            <person name="Jones J.D."/>
            <person name="McDowell J.M."/>
            <person name="Beynon J."/>
            <person name="Tyler B.M."/>
        </authorList>
    </citation>
    <scope>NUCLEOTIDE SEQUENCE [LARGE SCALE GENOMIC DNA]</scope>
    <source>
        <strain evidence="2">Emoy2</strain>
    </source>
</reference>
<organism evidence="1 2">
    <name type="scientific">Hyaloperonospora arabidopsidis (strain Emoy2)</name>
    <name type="common">Downy mildew agent</name>
    <name type="synonym">Peronospora arabidopsidis</name>
    <dbReference type="NCBI Taxonomy" id="559515"/>
    <lineage>
        <taxon>Eukaryota</taxon>
        <taxon>Sar</taxon>
        <taxon>Stramenopiles</taxon>
        <taxon>Oomycota</taxon>
        <taxon>Peronosporomycetes</taxon>
        <taxon>Peronosporales</taxon>
        <taxon>Peronosporaceae</taxon>
        <taxon>Hyaloperonospora</taxon>
    </lineage>
</organism>
<name>M4B8Y3_HYAAE</name>
<evidence type="ECO:0000313" key="2">
    <source>
        <dbReference type="Proteomes" id="UP000011713"/>
    </source>
</evidence>
<protein>
    <submittedName>
        <fullName evidence="1">Uncharacterized protein</fullName>
    </submittedName>
</protein>
<evidence type="ECO:0000313" key="1">
    <source>
        <dbReference type="EnsemblProtists" id="HpaP802742"/>
    </source>
</evidence>
<accession>M4B8Y3</accession>
<sequence length="139" mass="14633">MSGCGVVQFPMNGASLHVGSPDGITPTRSETITKAKVMKYSSDCKWLTITSLRSNTTARRHEMTEELNGSNAVASINVIAKVPSVHERAVSLALLEGFGSPSAKPLPQILLPDASRALSSRAHCGTAATGCQWHLSGSE</sequence>
<dbReference type="Proteomes" id="UP000011713">
    <property type="component" value="Unassembled WGS sequence"/>
</dbReference>
<reference evidence="1" key="2">
    <citation type="submission" date="2015-06" db="UniProtKB">
        <authorList>
            <consortium name="EnsemblProtists"/>
        </authorList>
    </citation>
    <scope>IDENTIFICATION</scope>
    <source>
        <strain evidence="1">Emoy2</strain>
    </source>
</reference>
<dbReference type="InParanoid" id="M4B8Y3"/>
<proteinExistence type="predicted"/>
<dbReference type="EnsemblProtists" id="HpaT802742">
    <property type="protein sequence ID" value="HpaP802742"/>
    <property type="gene ID" value="HpaG802742"/>
</dbReference>